<dbReference type="AlphaFoldDB" id="A0A5B6WN54"/>
<feature type="domain" description="Reverse transcriptase" evidence="1">
    <location>
        <begin position="1"/>
        <end position="59"/>
    </location>
</feature>
<gene>
    <name evidence="2" type="ORF">EPI10_005476</name>
</gene>
<keyword evidence="2" id="KW-0695">RNA-directed DNA polymerase</keyword>
<organism evidence="2 3">
    <name type="scientific">Gossypium australe</name>
    <dbReference type="NCBI Taxonomy" id="47621"/>
    <lineage>
        <taxon>Eukaryota</taxon>
        <taxon>Viridiplantae</taxon>
        <taxon>Streptophyta</taxon>
        <taxon>Embryophyta</taxon>
        <taxon>Tracheophyta</taxon>
        <taxon>Spermatophyta</taxon>
        <taxon>Magnoliopsida</taxon>
        <taxon>eudicotyledons</taxon>
        <taxon>Gunneridae</taxon>
        <taxon>Pentapetalae</taxon>
        <taxon>rosids</taxon>
        <taxon>malvids</taxon>
        <taxon>Malvales</taxon>
        <taxon>Malvaceae</taxon>
        <taxon>Malvoideae</taxon>
        <taxon>Gossypium</taxon>
    </lineage>
</organism>
<evidence type="ECO:0000259" key="1">
    <source>
        <dbReference type="Pfam" id="PF00078"/>
    </source>
</evidence>
<proteinExistence type="predicted"/>
<dbReference type="PANTHER" id="PTHR24559">
    <property type="entry name" value="TRANSPOSON TY3-I GAG-POL POLYPROTEIN"/>
    <property type="match status" value="1"/>
</dbReference>
<accession>A0A5B6WN54</accession>
<dbReference type="GO" id="GO:0003964">
    <property type="term" value="F:RNA-directed DNA polymerase activity"/>
    <property type="evidence" value="ECO:0007669"/>
    <property type="project" value="UniProtKB-KW"/>
</dbReference>
<keyword evidence="2" id="KW-0808">Transferase</keyword>
<dbReference type="Pfam" id="PF00078">
    <property type="entry name" value="RVT_1"/>
    <property type="match status" value="1"/>
</dbReference>
<dbReference type="OrthoDB" id="415724at2759"/>
<dbReference type="SUPFAM" id="SSF56672">
    <property type="entry name" value="DNA/RNA polymerases"/>
    <property type="match status" value="1"/>
</dbReference>
<dbReference type="PANTHER" id="PTHR24559:SF444">
    <property type="entry name" value="REVERSE TRANSCRIPTASE DOMAIN-CONTAINING PROTEIN"/>
    <property type="match status" value="1"/>
</dbReference>
<dbReference type="EMBL" id="SMMG02000002">
    <property type="protein sequence ID" value="KAA3483291.1"/>
    <property type="molecule type" value="Genomic_DNA"/>
</dbReference>
<dbReference type="InterPro" id="IPR043128">
    <property type="entry name" value="Rev_trsase/Diguanyl_cyclase"/>
</dbReference>
<dbReference type="InterPro" id="IPR000477">
    <property type="entry name" value="RT_dom"/>
</dbReference>
<dbReference type="InterPro" id="IPR043502">
    <property type="entry name" value="DNA/RNA_pol_sf"/>
</dbReference>
<dbReference type="InterPro" id="IPR053134">
    <property type="entry name" value="RNA-dir_DNA_polymerase"/>
</dbReference>
<comment type="caution">
    <text evidence="2">The sequence shown here is derived from an EMBL/GenBank/DDBJ whole genome shotgun (WGS) entry which is preliminary data.</text>
</comment>
<keyword evidence="3" id="KW-1185">Reference proteome</keyword>
<protein>
    <submittedName>
        <fullName evidence="2">RNA-directed DNA polymerase-like protein</fullName>
    </submittedName>
</protein>
<dbReference type="Gene3D" id="3.30.70.270">
    <property type="match status" value="1"/>
</dbReference>
<name>A0A5B6WN54_9ROSI</name>
<evidence type="ECO:0000313" key="2">
    <source>
        <dbReference type="EMBL" id="KAA3483291.1"/>
    </source>
</evidence>
<sequence>MSFGLTNAPTTFMDLMNKVFQPHLDRFVEVFLNDILIYSKNEAEHDQHLRVVLQTLRENWIFLGHVISADGIHVDPNKISTIINWKPRRHIIEVHSYYRCFVKCFSIIALPMTKLLQKDV</sequence>
<dbReference type="Proteomes" id="UP000325315">
    <property type="component" value="Unassembled WGS sequence"/>
</dbReference>
<evidence type="ECO:0000313" key="3">
    <source>
        <dbReference type="Proteomes" id="UP000325315"/>
    </source>
</evidence>
<keyword evidence="2" id="KW-0548">Nucleotidyltransferase</keyword>
<reference evidence="3" key="1">
    <citation type="journal article" date="2019" name="Plant Biotechnol. J.">
        <title>Genome sequencing of the Australian wild diploid species Gossypium australe highlights disease resistance and delayed gland morphogenesis.</title>
        <authorList>
            <person name="Cai Y."/>
            <person name="Cai X."/>
            <person name="Wang Q."/>
            <person name="Wang P."/>
            <person name="Zhang Y."/>
            <person name="Cai C."/>
            <person name="Xu Y."/>
            <person name="Wang K."/>
            <person name="Zhou Z."/>
            <person name="Wang C."/>
            <person name="Geng S."/>
            <person name="Li B."/>
            <person name="Dong Q."/>
            <person name="Hou Y."/>
            <person name="Wang H."/>
            <person name="Ai P."/>
            <person name="Liu Z."/>
            <person name="Yi F."/>
            <person name="Sun M."/>
            <person name="An G."/>
            <person name="Cheng J."/>
            <person name="Zhang Y."/>
            <person name="Shi Q."/>
            <person name="Xie Y."/>
            <person name="Shi X."/>
            <person name="Chang Y."/>
            <person name="Huang F."/>
            <person name="Chen Y."/>
            <person name="Hong S."/>
            <person name="Mi L."/>
            <person name="Sun Q."/>
            <person name="Zhang L."/>
            <person name="Zhou B."/>
            <person name="Peng R."/>
            <person name="Zhang X."/>
            <person name="Liu F."/>
        </authorList>
    </citation>
    <scope>NUCLEOTIDE SEQUENCE [LARGE SCALE GENOMIC DNA]</scope>
    <source>
        <strain evidence="3">cv. PA1801</strain>
    </source>
</reference>